<evidence type="ECO:0000256" key="7">
    <source>
        <dbReference type="ARBA" id="ARBA00022967"/>
    </source>
</evidence>
<keyword evidence="3" id="KW-1003">Cell membrane</keyword>
<dbReference type="InterPro" id="IPR003439">
    <property type="entry name" value="ABC_transporter-like_ATP-bd"/>
</dbReference>
<dbReference type="AlphaFoldDB" id="A0A1C5I9D2"/>
<evidence type="ECO:0000259" key="9">
    <source>
        <dbReference type="PROSITE" id="PS50893"/>
    </source>
</evidence>
<dbReference type="STRING" id="47864.GA0070560_10987"/>
<keyword evidence="2" id="KW-0813">Transport</keyword>
<keyword evidence="10" id="KW-0762">Sugar transport</keyword>
<gene>
    <name evidence="10" type="ORF">GA0070560_10987</name>
</gene>
<dbReference type="InterPro" id="IPR050107">
    <property type="entry name" value="ABC_carbohydrate_import_ATPase"/>
</dbReference>
<dbReference type="GO" id="GO:0005886">
    <property type="term" value="C:plasma membrane"/>
    <property type="evidence" value="ECO:0007669"/>
    <property type="project" value="UniProtKB-SubCell"/>
</dbReference>
<keyword evidence="11" id="KW-1185">Reference proteome</keyword>
<dbReference type="CDD" id="cd03216">
    <property type="entry name" value="ABC_Carb_Monos_I"/>
    <property type="match status" value="1"/>
</dbReference>
<protein>
    <submittedName>
        <fullName evidence="10">Simple sugar transport system ATP-binding protein</fullName>
    </submittedName>
</protein>
<keyword evidence="7" id="KW-1278">Translocase</keyword>
<proteinExistence type="predicted"/>
<dbReference type="PROSITE" id="PS50893">
    <property type="entry name" value="ABC_TRANSPORTER_2"/>
    <property type="match status" value="2"/>
</dbReference>
<dbReference type="OrthoDB" id="39350at2"/>
<feature type="domain" description="ABC transporter" evidence="9">
    <location>
        <begin position="8"/>
        <end position="243"/>
    </location>
</feature>
<evidence type="ECO:0000256" key="3">
    <source>
        <dbReference type="ARBA" id="ARBA00022475"/>
    </source>
</evidence>
<dbReference type="PANTHER" id="PTHR43790">
    <property type="entry name" value="CARBOHYDRATE TRANSPORT ATP-BINDING PROTEIN MG119-RELATED"/>
    <property type="match status" value="1"/>
</dbReference>
<dbReference type="InterPro" id="IPR003593">
    <property type="entry name" value="AAA+_ATPase"/>
</dbReference>
<dbReference type="InterPro" id="IPR027417">
    <property type="entry name" value="P-loop_NTPase"/>
</dbReference>
<name>A0A1C5I9D2_9ACTN</name>
<evidence type="ECO:0000256" key="1">
    <source>
        <dbReference type="ARBA" id="ARBA00004202"/>
    </source>
</evidence>
<keyword evidence="8" id="KW-0472">Membrane</keyword>
<keyword evidence="4" id="KW-0677">Repeat</keyword>
<dbReference type="SUPFAM" id="SSF52540">
    <property type="entry name" value="P-loop containing nucleoside triphosphate hydrolases"/>
    <property type="match status" value="2"/>
</dbReference>
<dbReference type="RefSeq" id="WP_091296743.1">
    <property type="nucleotide sequence ID" value="NZ_FMDN01000009.1"/>
</dbReference>
<dbReference type="Pfam" id="PF00005">
    <property type="entry name" value="ABC_tran"/>
    <property type="match status" value="2"/>
</dbReference>
<dbReference type="PROSITE" id="PS00211">
    <property type="entry name" value="ABC_TRANSPORTER_1"/>
    <property type="match status" value="1"/>
</dbReference>
<dbReference type="FunFam" id="3.40.50.300:FF:000127">
    <property type="entry name" value="Ribose import ATP-binding protein RbsA"/>
    <property type="match status" value="1"/>
</dbReference>
<reference evidence="11" key="1">
    <citation type="submission" date="2016-06" db="EMBL/GenBank/DDBJ databases">
        <authorList>
            <person name="Varghese N."/>
        </authorList>
    </citation>
    <scope>NUCLEOTIDE SEQUENCE [LARGE SCALE GENOMIC DNA]</scope>
    <source>
        <strain evidence="11">DSM 43171</strain>
    </source>
</reference>
<evidence type="ECO:0000256" key="5">
    <source>
        <dbReference type="ARBA" id="ARBA00022741"/>
    </source>
</evidence>
<dbReference type="Gene3D" id="3.40.50.300">
    <property type="entry name" value="P-loop containing nucleotide triphosphate hydrolases"/>
    <property type="match status" value="2"/>
</dbReference>
<dbReference type="CDD" id="cd03215">
    <property type="entry name" value="ABC_Carb_Monos_II"/>
    <property type="match status" value="1"/>
</dbReference>
<evidence type="ECO:0000256" key="4">
    <source>
        <dbReference type="ARBA" id="ARBA00022737"/>
    </source>
</evidence>
<dbReference type="EMBL" id="FMDN01000009">
    <property type="protein sequence ID" value="SCG55030.1"/>
    <property type="molecule type" value="Genomic_DNA"/>
</dbReference>
<dbReference type="GO" id="GO:0016887">
    <property type="term" value="F:ATP hydrolysis activity"/>
    <property type="evidence" value="ECO:0007669"/>
    <property type="project" value="InterPro"/>
</dbReference>
<dbReference type="Proteomes" id="UP000199408">
    <property type="component" value="Unassembled WGS sequence"/>
</dbReference>
<comment type="subcellular location">
    <subcellularLocation>
        <location evidence="1">Cell membrane</location>
        <topology evidence="1">Peripheral membrane protein</topology>
    </subcellularLocation>
</comment>
<evidence type="ECO:0000256" key="8">
    <source>
        <dbReference type="ARBA" id="ARBA00023136"/>
    </source>
</evidence>
<dbReference type="SMART" id="SM00382">
    <property type="entry name" value="AAA"/>
    <property type="match status" value="2"/>
</dbReference>
<accession>A0A1C5I9D2</accession>
<dbReference type="GO" id="GO:0005524">
    <property type="term" value="F:ATP binding"/>
    <property type="evidence" value="ECO:0007669"/>
    <property type="project" value="UniProtKB-KW"/>
</dbReference>
<sequence length="514" mass="55816">MSQRHPVLTMTAISKLFPGVRALDGVDFRLFPGEVHALMGENGAGKSTLIKVLTGVYDTDAGTVTLDGAQVSFAGPMQATAAGVSTVYQEVNLCPNLSVAENIFIGREPRRLGVVDWRETRRRAQALLARLDLHIDVTELLGSYSLAVQQMVAIARAVDVRARVLILDEPTSSLDADEVAQLLRVMRQLRDEGIAILFVTHFLDQVYAIADRITVLRNGRLVGEYLTADLPQIALVEKMIGKELDALERLDSEAGRDPAAVAAGKALVEADGLGRAGSVAPFSLTIHQGEVVGLAGLLGSGRTEVARLLFGADRADRGRLTVAGRPAAVRTPVAAIERDIAFCSENRRTEGLVGELTVRENIILAMQAARGWLRPVPRRRQDELVQRWIEALSIRPADPDMPVRNLSGGNQQKVLLARWLITEPRLLILDEPTRGIDIGAKTEIQRLVAELSDGGMAVLFISAELEEVLRLSHTVAVMRDRQMVAQLANDDSLDADRVMRAIASGAQQEGLEKA</sequence>
<evidence type="ECO:0000256" key="6">
    <source>
        <dbReference type="ARBA" id="ARBA00022840"/>
    </source>
</evidence>
<keyword evidence="5" id="KW-0547">Nucleotide-binding</keyword>
<keyword evidence="6 10" id="KW-0067">ATP-binding</keyword>
<evidence type="ECO:0000313" key="11">
    <source>
        <dbReference type="Proteomes" id="UP000199408"/>
    </source>
</evidence>
<evidence type="ECO:0000256" key="2">
    <source>
        <dbReference type="ARBA" id="ARBA00022448"/>
    </source>
</evidence>
<feature type="domain" description="ABC transporter" evidence="9">
    <location>
        <begin position="262"/>
        <end position="505"/>
    </location>
</feature>
<dbReference type="PANTHER" id="PTHR43790:SF9">
    <property type="entry name" value="GALACTOFURANOSE TRANSPORTER ATP-BINDING PROTEIN YTFR"/>
    <property type="match status" value="1"/>
</dbReference>
<organism evidence="10 11">
    <name type="scientific">Micromonospora halophytica</name>
    <dbReference type="NCBI Taxonomy" id="47864"/>
    <lineage>
        <taxon>Bacteria</taxon>
        <taxon>Bacillati</taxon>
        <taxon>Actinomycetota</taxon>
        <taxon>Actinomycetes</taxon>
        <taxon>Micromonosporales</taxon>
        <taxon>Micromonosporaceae</taxon>
        <taxon>Micromonospora</taxon>
    </lineage>
</organism>
<evidence type="ECO:0000313" key="10">
    <source>
        <dbReference type="EMBL" id="SCG55030.1"/>
    </source>
</evidence>
<dbReference type="InterPro" id="IPR017871">
    <property type="entry name" value="ABC_transporter-like_CS"/>
</dbReference>